<gene>
    <name evidence="2" type="ORF">GCM10009126_11160</name>
</gene>
<comment type="caution">
    <text evidence="2">The sequence shown here is derived from an EMBL/GenBank/DDBJ whole genome shotgun (WGS) entry which is preliminary data.</text>
</comment>
<feature type="transmembrane region" description="Helical" evidence="1">
    <location>
        <begin position="104"/>
        <end position="122"/>
    </location>
</feature>
<name>A0ABN0UE73_9GAMM</name>
<keyword evidence="3" id="KW-1185">Reference proteome</keyword>
<feature type="transmembrane region" description="Helical" evidence="1">
    <location>
        <begin position="172"/>
        <end position="190"/>
    </location>
</feature>
<reference evidence="2 3" key="1">
    <citation type="journal article" date="2019" name="Int. J. Syst. Evol. Microbiol.">
        <title>The Global Catalogue of Microorganisms (GCM) 10K type strain sequencing project: providing services to taxonomists for standard genome sequencing and annotation.</title>
        <authorList>
            <consortium name="The Broad Institute Genomics Platform"/>
            <consortium name="The Broad Institute Genome Sequencing Center for Infectious Disease"/>
            <person name="Wu L."/>
            <person name="Ma J."/>
        </authorList>
    </citation>
    <scope>NUCLEOTIDE SEQUENCE [LARGE SCALE GENOMIC DNA]</scope>
    <source>
        <strain evidence="2 3">JCM 16242</strain>
    </source>
</reference>
<evidence type="ECO:0000256" key="1">
    <source>
        <dbReference type="SAM" id="Phobius"/>
    </source>
</evidence>
<feature type="transmembrane region" description="Helical" evidence="1">
    <location>
        <begin position="128"/>
        <end position="151"/>
    </location>
</feature>
<keyword evidence="1" id="KW-0472">Membrane</keyword>
<accession>A0ABN0UE73</accession>
<evidence type="ECO:0008006" key="4">
    <source>
        <dbReference type="Google" id="ProtNLM"/>
    </source>
</evidence>
<feature type="transmembrane region" description="Helical" evidence="1">
    <location>
        <begin position="241"/>
        <end position="260"/>
    </location>
</feature>
<keyword evidence="1" id="KW-1133">Transmembrane helix</keyword>
<proteinExistence type="predicted"/>
<dbReference type="Proteomes" id="UP001500657">
    <property type="component" value="Unassembled WGS sequence"/>
</dbReference>
<dbReference type="RefSeq" id="WP_343881056.1">
    <property type="nucleotide sequence ID" value="NZ_BAAAFO010000002.1"/>
</dbReference>
<feature type="transmembrane region" description="Helical" evidence="1">
    <location>
        <begin position="202"/>
        <end position="220"/>
    </location>
</feature>
<protein>
    <recommendedName>
        <fullName evidence="4">DUF2306 domain-containing protein</fullName>
    </recommendedName>
</protein>
<keyword evidence="1" id="KW-0812">Transmembrane</keyword>
<sequence>MPLIPSPPDAVPANDADGAGAARSASHVAAPLWRVLAVSGHGLWAWLGLALLLGYQQGRNDTLLPLAVGLILAGFGLLLACLPGRAPRDWYGWRPRRDSRPTRAALLAFVTCLPMLGVAGLARGDNEFWATRLAGAALALCSLASLAYNNYDRRQPWRPLAPSSSSLVPVRRLLFAAYAGSLWLWALSLAQDQSDSPFLGRPWLLLALVLAVATGSMGALRWRSLGQRRPERTAALRSARWLAMTLGYGVPVLALALAVAPQLPTPLLAAVVAVPSCLAGRWLEQRQLAVVRGNDLR</sequence>
<dbReference type="EMBL" id="BAAAFO010000002">
    <property type="protein sequence ID" value="GAA0247398.1"/>
    <property type="molecule type" value="Genomic_DNA"/>
</dbReference>
<evidence type="ECO:0000313" key="3">
    <source>
        <dbReference type="Proteomes" id="UP001500657"/>
    </source>
</evidence>
<evidence type="ECO:0000313" key="2">
    <source>
        <dbReference type="EMBL" id="GAA0247398.1"/>
    </source>
</evidence>
<organism evidence="2 3">
    <name type="scientific">Rhodanobacter caeni</name>
    <dbReference type="NCBI Taxonomy" id="657654"/>
    <lineage>
        <taxon>Bacteria</taxon>
        <taxon>Pseudomonadati</taxon>
        <taxon>Pseudomonadota</taxon>
        <taxon>Gammaproteobacteria</taxon>
        <taxon>Lysobacterales</taxon>
        <taxon>Rhodanobacteraceae</taxon>
        <taxon>Rhodanobacter</taxon>
    </lineage>
</organism>
<feature type="transmembrane region" description="Helical" evidence="1">
    <location>
        <begin position="62"/>
        <end position="83"/>
    </location>
</feature>